<name>A0A367QNI6_9NOSO</name>
<dbReference type="Gene3D" id="3.20.20.80">
    <property type="entry name" value="Glycosidases"/>
    <property type="match status" value="1"/>
</dbReference>
<keyword evidence="6" id="KW-1185">Reference proteome</keyword>
<sequence length="890" mass="99173">MKNQNKYNKKIRKTGFFIFTFKFLLLNFFSILPATAAAEEPVLSVVQSQENTQQWTGITKRLQATGVNYCVVDLADVRSAADWGDRRVLFMPNVETLTPAQAIALEEWMSKGGTLIASGPVGSLSTPGVRQLLRALLGSYWGFSLNDTQQIKPSKDKMQEWTNQNGLFDKVHGGVVIPNDVTSQTAAVWNSKDNPAAVVTTERSTLLGWRWGTDVASTALDSAWLKAALTRHLTSRANRKNKVEGASPNCSTSSTLSPSSASSPPAPTIVTAPKPRPLPRVTSPTSPEAIDQLEQTVRLDVAPDSNAPIDTNEAIALQQELENLIGRVESAHLAASVDAANVANLQSLKGESTQVASTRPGAVISSKDQALAQARIVAKNLPQLIAQKNYALARQHWLATKANLWKQFPLDRRLAQAEIRAVWLDRGTIVRAGSEKGLAQVFDRLAESGINTVFFETVNASYPIYPSKVAPQKNPLIRGWDPLAAGVKLAHERGIELHAWVWVFAAGNQRHNEIINANPNYPGPVLAAHPDWANYDNLGNTIPVGQTKPFFDPANPELRQYLLKLYEEIVTRYDVDGLQLDYIRYPFQDPFAGRIYGYGKAARAQFQQLNGIDPINISPNQSDLWQKWTEFRTQQVDSFVAQVSQQLRQKRADLIMSVAVFPLPELERIQKLQQHWEVWARRGDIDLIVPMTYAQDTSRFQRLAQPWIASNQLGSTLLVPGIRLLSLPTIGAFDQLQLVRDLPVTGYALFAAENLNNELQQIFSSTQGKVEPATEPIPQRQPFKTAAVRYTALQREWKLVLQNDQSRISDLNNQAQVVQSALNQLATSPSASNLLAARATMTRFKSQFRVWTRQQAIDNPYQVKVWENRLATIERLLRYGERRVQLHPEG</sequence>
<evidence type="ECO:0000259" key="4">
    <source>
        <dbReference type="Pfam" id="PF02638"/>
    </source>
</evidence>
<proteinExistence type="predicted"/>
<dbReference type="Gene3D" id="3.40.50.880">
    <property type="match status" value="1"/>
</dbReference>
<dbReference type="Proteomes" id="UP000252107">
    <property type="component" value="Unassembled WGS sequence"/>
</dbReference>
<dbReference type="InterPro" id="IPR029062">
    <property type="entry name" value="Class_I_gatase-like"/>
</dbReference>
<gene>
    <name evidence="5" type="ORF">A6770_04005</name>
</gene>
<dbReference type="EMBL" id="LXQD01000317">
    <property type="protein sequence ID" value="RCJ24824.1"/>
    <property type="molecule type" value="Genomic_DNA"/>
</dbReference>
<feature type="chain" id="PRO_5016637631" description="Glycosyl hydrolase-like 10 domain-containing protein" evidence="3">
    <location>
        <begin position="37"/>
        <end position="890"/>
    </location>
</feature>
<evidence type="ECO:0000256" key="1">
    <source>
        <dbReference type="ARBA" id="ARBA00022729"/>
    </source>
</evidence>
<feature type="region of interest" description="Disordered" evidence="2">
    <location>
        <begin position="237"/>
        <end position="286"/>
    </location>
</feature>
<reference evidence="5" key="1">
    <citation type="submission" date="2016-04" db="EMBL/GenBank/DDBJ databases">
        <authorList>
            <person name="Tabuchi Yagui T.R."/>
        </authorList>
    </citation>
    <scope>NUCLEOTIDE SEQUENCE [LARGE SCALE GENOMIC DNA]</scope>
    <source>
        <strain evidence="5">NIES-26</strain>
    </source>
</reference>
<comment type="caution">
    <text evidence="5">The sequence shown here is derived from an EMBL/GenBank/DDBJ whole genome shotgun (WGS) entry which is preliminary data.</text>
</comment>
<accession>A0A367QNI6</accession>
<dbReference type="PANTHER" id="PTHR43405:SF1">
    <property type="entry name" value="GLYCOSYL HYDROLASE DIGH"/>
    <property type="match status" value="1"/>
</dbReference>
<dbReference type="InterPro" id="IPR017853">
    <property type="entry name" value="GH"/>
</dbReference>
<dbReference type="Pfam" id="PF02638">
    <property type="entry name" value="GHL10"/>
    <property type="match status" value="1"/>
</dbReference>
<evidence type="ECO:0000313" key="5">
    <source>
        <dbReference type="EMBL" id="RCJ24824.1"/>
    </source>
</evidence>
<evidence type="ECO:0000313" key="6">
    <source>
        <dbReference type="Proteomes" id="UP000252107"/>
    </source>
</evidence>
<protein>
    <recommendedName>
        <fullName evidence="4">Glycosyl hydrolase-like 10 domain-containing protein</fullName>
    </recommendedName>
</protein>
<feature type="compositionally biased region" description="Low complexity" evidence="2">
    <location>
        <begin position="246"/>
        <end position="273"/>
    </location>
</feature>
<dbReference type="PANTHER" id="PTHR43405">
    <property type="entry name" value="GLYCOSYL HYDROLASE DIGH"/>
    <property type="match status" value="1"/>
</dbReference>
<feature type="domain" description="Glycosyl hydrolase-like 10" evidence="4">
    <location>
        <begin position="418"/>
        <end position="711"/>
    </location>
</feature>
<keyword evidence="1 3" id="KW-0732">Signal</keyword>
<dbReference type="AlphaFoldDB" id="A0A367QNI6"/>
<evidence type="ECO:0000256" key="3">
    <source>
        <dbReference type="SAM" id="SignalP"/>
    </source>
</evidence>
<evidence type="ECO:0000256" key="2">
    <source>
        <dbReference type="SAM" id="MobiDB-lite"/>
    </source>
</evidence>
<dbReference type="InterPro" id="IPR003790">
    <property type="entry name" value="GHL10"/>
</dbReference>
<organism evidence="5 6">
    <name type="scientific">Nostoc minutum NIES-26</name>
    <dbReference type="NCBI Taxonomy" id="1844469"/>
    <lineage>
        <taxon>Bacteria</taxon>
        <taxon>Bacillati</taxon>
        <taxon>Cyanobacteriota</taxon>
        <taxon>Cyanophyceae</taxon>
        <taxon>Nostocales</taxon>
        <taxon>Nostocaceae</taxon>
        <taxon>Nostoc</taxon>
    </lineage>
</organism>
<dbReference type="SUPFAM" id="SSF51445">
    <property type="entry name" value="(Trans)glycosidases"/>
    <property type="match status" value="1"/>
</dbReference>
<dbReference type="InterPro" id="IPR052177">
    <property type="entry name" value="Divisome_Glycosyl_Hydrolase"/>
</dbReference>
<dbReference type="CDD" id="cd03143">
    <property type="entry name" value="A4_beta-galactosidase_middle_domain"/>
    <property type="match status" value="1"/>
</dbReference>
<feature type="signal peptide" evidence="3">
    <location>
        <begin position="1"/>
        <end position="36"/>
    </location>
</feature>